<feature type="domain" description="WRKY19-like zinc finger" evidence="2">
    <location>
        <begin position="362"/>
        <end position="385"/>
    </location>
</feature>
<reference evidence="3 4" key="1">
    <citation type="submission" date="2024-02" db="EMBL/GenBank/DDBJ databases">
        <title>High-quality chromosome-scale genome assembly of Pensacola bahiagrass (Paspalum notatum Flugge var. saurae).</title>
        <authorList>
            <person name="Vega J.M."/>
            <person name="Podio M."/>
            <person name="Orjuela J."/>
            <person name="Siena L.A."/>
            <person name="Pessino S.C."/>
            <person name="Combes M.C."/>
            <person name="Mariac C."/>
            <person name="Albertini E."/>
            <person name="Pupilli F."/>
            <person name="Ortiz J.P.A."/>
            <person name="Leblanc O."/>
        </authorList>
    </citation>
    <scope>NUCLEOTIDE SEQUENCE [LARGE SCALE GENOMIC DNA]</scope>
    <source>
        <strain evidence="3">R1</strain>
        <tissue evidence="3">Leaf</tissue>
    </source>
</reference>
<feature type="domain" description="WRKY19-like zinc finger" evidence="2">
    <location>
        <begin position="436"/>
        <end position="460"/>
    </location>
</feature>
<dbReference type="InterPro" id="IPR056866">
    <property type="entry name" value="Znf_WRKY19"/>
</dbReference>
<feature type="domain" description="WRKY19-like zinc finger" evidence="2">
    <location>
        <begin position="411"/>
        <end position="435"/>
    </location>
</feature>
<dbReference type="Proteomes" id="UP001341281">
    <property type="component" value="Chromosome 04"/>
</dbReference>
<evidence type="ECO:0000313" key="3">
    <source>
        <dbReference type="EMBL" id="WVZ69625.1"/>
    </source>
</evidence>
<protein>
    <recommendedName>
        <fullName evidence="2">WRKY19-like zinc finger domain-containing protein</fullName>
    </recommendedName>
</protein>
<dbReference type="EMBL" id="CP144748">
    <property type="protein sequence ID" value="WVZ69625.1"/>
    <property type="molecule type" value="Genomic_DNA"/>
</dbReference>
<feature type="domain" description="WRKY19-like zinc finger" evidence="2">
    <location>
        <begin position="589"/>
        <end position="613"/>
    </location>
</feature>
<gene>
    <name evidence="3" type="ORF">U9M48_018387</name>
</gene>
<name>A0AAQ3WQ93_PASNO</name>
<proteinExistence type="predicted"/>
<evidence type="ECO:0000256" key="1">
    <source>
        <dbReference type="SAM" id="MobiDB-lite"/>
    </source>
</evidence>
<feature type="compositionally biased region" description="Low complexity" evidence="1">
    <location>
        <begin position="147"/>
        <end position="156"/>
    </location>
</feature>
<feature type="domain" description="WRKY19-like zinc finger" evidence="2">
    <location>
        <begin position="564"/>
        <end position="588"/>
    </location>
</feature>
<dbReference type="PANTHER" id="PTHR31827">
    <property type="entry name" value="EMB|CAB89363.1"/>
    <property type="match status" value="1"/>
</dbReference>
<accession>A0AAQ3WQ93</accession>
<dbReference type="AlphaFoldDB" id="A0AAQ3WQ93"/>
<feature type="domain" description="WRKY19-like zinc finger" evidence="2">
    <location>
        <begin position="486"/>
        <end position="510"/>
    </location>
</feature>
<feature type="region of interest" description="Disordered" evidence="1">
    <location>
        <begin position="147"/>
        <end position="180"/>
    </location>
</feature>
<keyword evidence="4" id="KW-1185">Reference proteome</keyword>
<dbReference type="PANTHER" id="PTHR31827:SF61">
    <property type="entry name" value="OS01G0621900 PROTEIN"/>
    <property type="match status" value="1"/>
</dbReference>
<feature type="domain" description="WRKY19-like zinc finger" evidence="2">
    <location>
        <begin position="461"/>
        <end position="485"/>
    </location>
</feature>
<sequence length="742" mass="77646">MCPARAAWPQRFAAPPTHLAAFFSAPLAFSVFLLLPCAAALHRSSLSLSHLPLLLLQSRGCCSRRRASLAFALDPFSVARNGFETPASPSARDSDRAGGLLRPLASLLQSSTREFGGAIDSLKTYWYWGTTQDMAMHKDSTSDSTEYSSFSISNSKSSKREQGAMSGEKGTGNPLLTLGLGCSPSSSDHSKLSSGTACITSSSLLKEIDEESSVDLGLNLGFYIGSDIAHCQQKSYVGVENVLLTNSHKLDLQLNLSTGSPESVVIDTNLMSPDGLVMPLTNSSMAVIGEGSVSHDWGFEHSSSSYASEATYAFQLSKKIIEGNASVLSPVTSSAVMFTSEKSLIDSTSETSNPKPRNSNTKSCQFPGCVKGARGASGLCIAHGGGRRCQKPDCQKGAEGRTIYCKSHGGGKRCQYLGCTKSAEGRTDHCIAHGGGRRCDHEGCSRAARGKSGLCIKHGGGKRCQKENCTKSAEGHSGLCIAHGGGRRCQFPDCTKGAQGSTKFCKAHGGGKRCTFLGCTKGAEGSTAFCKGHGGGKRCAFQGGGICPKSVHGGTQYCVAHGGGKRCASYGCTKSARGRSEYCVRHGGGKRCKFEGCTKSAQGSTDFCKAHGGGKRCSWSEADMSFGAGAQQCDRYVRSKTGLCSAHSALVQDHCVHGGGTLGPAIDQFAMYATPSEMKVTAVKGDSHEKIISGDRTLRGMCSSIPNGGVHPPTLAQSMATPLPEGRVHGGSLVGFALTGRK</sequence>
<organism evidence="3 4">
    <name type="scientific">Paspalum notatum var. saurae</name>
    <dbReference type="NCBI Taxonomy" id="547442"/>
    <lineage>
        <taxon>Eukaryota</taxon>
        <taxon>Viridiplantae</taxon>
        <taxon>Streptophyta</taxon>
        <taxon>Embryophyta</taxon>
        <taxon>Tracheophyta</taxon>
        <taxon>Spermatophyta</taxon>
        <taxon>Magnoliopsida</taxon>
        <taxon>Liliopsida</taxon>
        <taxon>Poales</taxon>
        <taxon>Poaceae</taxon>
        <taxon>PACMAD clade</taxon>
        <taxon>Panicoideae</taxon>
        <taxon>Andropogonodae</taxon>
        <taxon>Paspaleae</taxon>
        <taxon>Paspalinae</taxon>
        <taxon>Paspalum</taxon>
    </lineage>
</organism>
<feature type="compositionally biased region" description="Low complexity" evidence="1">
    <location>
        <begin position="171"/>
        <end position="180"/>
    </location>
</feature>
<evidence type="ECO:0000259" key="2">
    <source>
        <dbReference type="Pfam" id="PF24906"/>
    </source>
</evidence>
<dbReference type="Pfam" id="PF24906">
    <property type="entry name" value="Zf_WRKY19"/>
    <property type="match status" value="8"/>
</dbReference>
<evidence type="ECO:0000313" key="4">
    <source>
        <dbReference type="Proteomes" id="UP001341281"/>
    </source>
</evidence>
<feature type="domain" description="WRKY19-like zinc finger" evidence="2">
    <location>
        <begin position="386"/>
        <end position="410"/>
    </location>
</feature>